<dbReference type="CDD" id="cd04301">
    <property type="entry name" value="NAT_SF"/>
    <property type="match status" value="1"/>
</dbReference>
<dbReference type="BioCyc" id="JESP1508404:G14D9-13752-MONOMER"/>
<dbReference type="Pfam" id="PF13508">
    <property type="entry name" value="Acetyltransf_7"/>
    <property type="match status" value="1"/>
</dbReference>
<dbReference type="InterPro" id="IPR000182">
    <property type="entry name" value="GNAT_dom"/>
</dbReference>
<protein>
    <recommendedName>
        <fullName evidence="1">N-acetyltransferase domain-containing protein</fullName>
    </recommendedName>
</protein>
<dbReference type="OrthoDB" id="9787920at2"/>
<dbReference type="HOGENOM" id="CLU_1945885_0_0_9"/>
<dbReference type="EMBL" id="CP009417">
    <property type="protein sequence ID" value="AJD93746.1"/>
    <property type="molecule type" value="Genomic_DNA"/>
</dbReference>
<gene>
    <name evidence="2" type="ORF">JMA_44290</name>
</gene>
<sequence>MEPFLSYTMENSESGFEALFCMPENISRAENYFTEQRELDAFQAHHQTGTAIAVLKNMWVEEGERGQGIGSELLSEFFDKVDEHGLKAVYLIADTGEDNDFDIVSWYESNGFRKLTPKEEFPLMCRMMT</sequence>
<evidence type="ECO:0000313" key="2">
    <source>
        <dbReference type="EMBL" id="AJD93746.1"/>
    </source>
</evidence>
<dbReference type="InterPro" id="IPR016181">
    <property type="entry name" value="Acyl_CoA_acyltransferase"/>
</dbReference>
<reference evidence="2 3" key="1">
    <citation type="submission" date="2014-08" db="EMBL/GenBank/DDBJ databases">
        <title>Complete genome of a marine bacteria Jeotgalibacillus malaysiensis.</title>
        <authorList>
            <person name="Yaakop A.S."/>
            <person name="Chan K.-G."/>
            <person name="Goh K.M."/>
        </authorList>
    </citation>
    <scope>NUCLEOTIDE SEQUENCE [LARGE SCALE GENOMIC DNA]</scope>
    <source>
        <strain evidence="2 3">D5</strain>
        <plasmid evidence="3">Plasmid</plasmid>
    </source>
</reference>
<dbReference type="Proteomes" id="UP000031449">
    <property type="component" value="Plasmid unnamed"/>
</dbReference>
<dbReference type="Gene3D" id="3.40.630.30">
    <property type="match status" value="1"/>
</dbReference>
<organism evidence="2 3">
    <name type="scientific">Jeotgalibacillus malaysiensis</name>
    <dbReference type="NCBI Taxonomy" id="1508404"/>
    <lineage>
        <taxon>Bacteria</taxon>
        <taxon>Bacillati</taxon>
        <taxon>Bacillota</taxon>
        <taxon>Bacilli</taxon>
        <taxon>Bacillales</taxon>
        <taxon>Caryophanaceae</taxon>
        <taxon>Jeotgalibacillus</taxon>
    </lineage>
</organism>
<dbReference type="GO" id="GO:0016747">
    <property type="term" value="F:acyltransferase activity, transferring groups other than amino-acyl groups"/>
    <property type="evidence" value="ECO:0007669"/>
    <property type="project" value="InterPro"/>
</dbReference>
<accession>A0A0B5AUL9</accession>
<feature type="domain" description="N-acetyltransferase" evidence="1">
    <location>
        <begin position="1"/>
        <end position="129"/>
    </location>
</feature>
<dbReference type="AlphaFoldDB" id="A0A0B5AUL9"/>
<keyword evidence="3" id="KW-1185">Reference proteome</keyword>
<name>A0A0B5AUL9_9BACL</name>
<dbReference type="KEGG" id="jeo:JMA_44290"/>
<dbReference type="PROSITE" id="PS51186">
    <property type="entry name" value="GNAT"/>
    <property type="match status" value="1"/>
</dbReference>
<evidence type="ECO:0000313" key="3">
    <source>
        <dbReference type="Proteomes" id="UP000031449"/>
    </source>
</evidence>
<evidence type="ECO:0000259" key="1">
    <source>
        <dbReference type="PROSITE" id="PS51186"/>
    </source>
</evidence>
<proteinExistence type="predicted"/>
<keyword evidence="2" id="KW-0614">Plasmid</keyword>
<geneLocation type="plasmid" evidence="3"/>
<dbReference type="SUPFAM" id="SSF55729">
    <property type="entry name" value="Acyl-CoA N-acyltransferases (Nat)"/>
    <property type="match status" value="1"/>
</dbReference>